<dbReference type="Proteomes" id="UP001498469">
    <property type="component" value="Unassembled WGS sequence"/>
</dbReference>
<gene>
    <name evidence="1" type="ORF">SJI18_01165</name>
</gene>
<comment type="caution">
    <text evidence="1">The sequence shown here is derived from an EMBL/GenBank/DDBJ whole genome shotgun (WGS) entry which is preliminary data.</text>
</comment>
<keyword evidence="2" id="KW-1185">Reference proteome</keyword>
<dbReference type="EMBL" id="JAZHFS010000001">
    <property type="protein sequence ID" value="MEF2110913.1"/>
    <property type="molecule type" value="Genomic_DNA"/>
</dbReference>
<evidence type="ECO:0008006" key="3">
    <source>
        <dbReference type="Google" id="ProtNLM"/>
    </source>
</evidence>
<sequence length="99" mass="11130">MKIYAVLNGNNICTGISQLSGEVIQADMIEISSPDMSYMWKKYEGGVWSAETFEPVTTAPINDFDQLKLDNEQLKANSVDTNQMLSDFMDYVTPLLPQE</sequence>
<reference evidence="1 2" key="1">
    <citation type="submission" date="2023-11" db="EMBL/GenBank/DDBJ databases">
        <title>Draft genome sequence of a psychrophilic Clostridium strain from permafrost water brine.</title>
        <authorList>
            <person name="Shcherbakova V.A."/>
            <person name="Trubitsyn V.E."/>
            <person name="Zakharyuk A.G."/>
        </authorList>
    </citation>
    <scope>NUCLEOTIDE SEQUENCE [LARGE SCALE GENOMIC DNA]</scope>
    <source>
        <strain evidence="1 2">14F</strain>
    </source>
</reference>
<organism evidence="1 2">
    <name type="scientific">Clostridium frigoriphilum</name>
    <dbReference type="NCBI Taxonomy" id="443253"/>
    <lineage>
        <taxon>Bacteria</taxon>
        <taxon>Bacillati</taxon>
        <taxon>Bacillota</taxon>
        <taxon>Clostridia</taxon>
        <taxon>Eubacteriales</taxon>
        <taxon>Clostridiaceae</taxon>
        <taxon>Clostridium</taxon>
    </lineage>
</organism>
<dbReference type="RefSeq" id="WP_216247557.1">
    <property type="nucleotide sequence ID" value="NZ_JAZHFS010000001.1"/>
</dbReference>
<protein>
    <recommendedName>
        <fullName evidence="3">Phage protein</fullName>
    </recommendedName>
</protein>
<evidence type="ECO:0000313" key="1">
    <source>
        <dbReference type="EMBL" id="MEF2110913.1"/>
    </source>
</evidence>
<accession>A0ABU7UI53</accession>
<evidence type="ECO:0000313" key="2">
    <source>
        <dbReference type="Proteomes" id="UP001498469"/>
    </source>
</evidence>
<proteinExistence type="predicted"/>
<name>A0ABU7UI53_9CLOT</name>